<evidence type="ECO:0000313" key="2">
    <source>
        <dbReference type="Proteomes" id="UP001237642"/>
    </source>
</evidence>
<protein>
    <submittedName>
        <fullName evidence="1">Uncharacterized protein</fullName>
    </submittedName>
</protein>
<proteinExistence type="predicted"/>
<gene>
    <name evidence="1" type="ORF">POM88_035295</name>
</gene>
<dbReference type="EMBL" id="JAUIZM010000008">
    <property type="protein sequence ID" value="KAK1369203.1"/>
    <property type="molecule type" value="Genomic_DNA"/>
</dbReference>
<reference evidence="1" key="2">
    <citation type="submission" date="2023-05" db="EMBL/GenBank/DDBJ databases">
        <authorList>
            <person name="Schelkunov M.I."/>
        </authorList>
    </citation>
    <scope>NUCLEOTIDE SEQUENCE</scope>
    <source>
        <strain evidence="1">Hsosn_3</strain>
        <tissue evidence="1">Leaf</tissue>
    </source>
</reference>
<name>A0AAD8HM25_9APIA</name>
<accession>A0AAD8HM25</accession>
<dbReference type="AlphaFoldDB" id="A0AAD8HM25"/>
<evidence type="ECO:0000313" key="1">
    <source>
        <dbReference type="EMBL" id="KAK1369203.1"/>
    </source>
</evidence>
<dbReference type="Proteomes" id="UP001237642">
    <property type="component" value="Unassembled WGS sequence"/>
</dbReference>
<sequence>MADINAFDIENMTLILTMGKYIANASPAAAGKIEAVFLARLVVAPLLEVNDADTADFAKRMHDRCGWIGTACIDRALDADVRADIIKHLDDVPYRMFERIAEAEVVFE</sequence>
<comment type="caution">
    <text evidence="1">The sequence shown here is derived from an EMBL/GenBank/DDBJ whole genome shotgun (WGS) entry which is preliminary data.</text>
</comment>
<reference evidence="1" key="1">
    <citation type="submission" date="2023-02" db="EMBL/GenBank/DDBJ databases">
        <title>Genome of toxic invasive species Heracleum sosnowskyi carries increased number of genes despite the absence of recent whole-genome duplications.</title>
        <authorList>
            <person name="Schelkunov M."/>
            <person name="Shtratnikova V."/>
            <person name="Makarenko M."/>
            <person name="Klepikova A."/>
            <person name="Omelchenko D."/>
            <person name="Novikova G."/>
            <person name="Obukhova E."/>
            <person name="Bogdanov V."/>
            <person name="Penin A."/>
            <person name="Logacheva M."/>
        </authorList>
    </citation>
    <scope>NUCLEOTIDE SEQUENCE</scope>
    <source>
        <strain evidence="1">Hsosn_3</strain>
        <tissue evidence="1">Leaf</tissue>
    </source>
</reference>
<organism evidence="1 2">
    <name type="scientific">Heracleum sosnowskyi</name>
    <dbReference type="NCBI Taxonomy" id="360622"/>
    <lineage>
        <taxon>Eukaryota</taxon>
        <taxon>Viridiplantae</taxon>
        <taxon>Streptophyta</taxon>
        <taxon>Embryophyta</taxon>
        <taxon>Tracheophyta</taxon>
        <taxon>Spermatophyta</taxon>
        <taxon>Magnoliopsida</taxon>
        <taxon>eudicotyledons</taxon>
        <taxon>Gunneridae</taxon>
        <taxon>Pentapetalae</taxon>
        <taxon>asterids</taxon>
        <taxon>campanulids</taxon>
        <taxon>Apiales</taxon>
        <taxon>Apiaceae</taxon>
        <taxon>Apioideae</taxon>
        <taxon>apioid superclade</taxon>
        <taxon>Tordylieae</taxon>
        <taxon>Tordyliinae</taxon>
        <taxon>Heracleum</taxon>
    </lineage>
</organism>
<keyword evidence="2" id="KW-1185">Reference proteome</keyword>